<dbReference type="EMBL" id="BMZH01000019">
    <property type="protein sequence ID" value="GHB04183.1"/>
    <property type="molecule type" value="Genomic_DNA"/>
</dbReference>
<sequence length="134" mass="15172">MPEFYALTSPKLYAIIHRVLLDENTSAHVLSDLYKYIWTLRHDQTVIPTMNTLVLLARRFALDRKLTGRTITRIGPSKPKTLIKMSYISDTELDLLSQICSNLHSDQGKQCYAPLTKDAVHARLGALVTNESQS</sequence>
<keyword evidence="2" id="KW-1185">Reference proteome</keyword>
<reference evidence="1" key="1">
    <citation type="journal article" date="2014" name="Int. J. Syst. Evol. Microbiol.">
        <title>Complete genome sequence of Corynebacterium casei LMG S-19264T (=DSM 44701T), isolated from a smear-ripened cheese.</title>
        <authorList>
            <consortium name="US DOE Joint Genome Institute (JGI-PGF)"/>
            <person name="Walter F."/>
            <person name="Albersmeier A."/>
            <person name="Kalinowski J."/>
            <person name="Ruckert C."/>
        </authorList>
    </citation>
    <scope>NUCLEOTIDE SEQUENCE</scope>
    <source>
        <strain evidence="1">KCTC 32513</strain>
    </source>
</reference>
<protein>
    <submittedName>
        <fullName evidence="1">Uncharacterized protein</fullName>
    </submittedName>
</protein>
<comment type="caution">
    <text evidence="1">The sequence shown here is derived from an EMBL/GenBank/DDBJ whole genome shotgun (WGS) entry which is preliminary data.</text>
</comment>
<organism evidence="1 2">
    <name type="scientific">Algimonas arctica</name>
    <dbReference type="NCBI Taxonomy" id="1479486"/>
    <lineage>
        <taxon>Bacteria</taxon>
        <taxon>Pseudomonadati</taxon>
        <taxon>Pseudomonadota</taxon>
        <taxon>Alphaproteobacteria</taxon>
        <taxon>Maricaulales</taxon>
        <taxon>Robiginitomaculaceae</taxon>
        <taxon>Algimonas</taxon>
    </lineage>
</organism>
<evidence type="ECO:0000313" key="1">
    <source>
        <dbReference type="EMBL" id="GHB04183.1"/>
    </source>
</evidence>
<dbReference type="Proteomes" id="UP000634004">
    <property type="component" value="Unassembled WGS sequence"/>
</dbReference>
<dbReference type="AlphaFoldDB" id="A0A8J3CS45"/>
<accession>A0A8J3CS45</accession>
<name>A0A8J3CS45_9PROT</name>
<gene>
    <name evidence="1" type="ORF">GCM10009069_28390</name>
</gene>
<dbReference type="RefSeq" id="WP_189499550.1">
    <property type="nucleotide sequence ID" value="NZ_BMZH01000019.1"/>
</dbReference>
<evidence type="ECO:0000313" key="2">
    <source>
        <dbReference type="Proteomes" id="UP000634004"/>
    </source>
</evidence>
<reference evidence="1" key="2">
    <citation type="submission" date="2020-09" db="EMBL/GenBank/DDBJ databases">
        <authorList>
            <person name="Sun Q."/>
            <person name="Kim S."/>
        </authorList>
    </citation>
    <scope>NUCLEOTIDE SEQUENCE</scope>
    <source>
        <strain evidence="1">KCTC 32513</strain>
    </source>
</reference>
<proteinExistence type="predicted"/>